<dbReference type="PANTHER" id="PTHR21621:SF0">
    <property type="entry name" value="BETA-CITRYLGLUTAMATE SYNTHASE B-RELATED"/>
    <property type="match status" value="1"/>
</dbReference>
<gene>
    <name evidence="2" type="ORF">AsAng_0062040</name>
</gene>
<dbReference type="InterPro" id="IPR013651">
    <property type="entry name" value="ATP-grasp_RimK-type"/>
</dbReference>
<dbReference type="Gene3D" id="3.30.470.20">
    <property type="entry name" value="ATP-grasp fold, B domain"/>
    <property type="match status" value="1"/>
</dbReference>
<evidence type="ECO:0000259" key="1">
    <source>
        <dbReference type="Pfam" id="PF08443"/>
    </source>
</evidence>
<keyword evidence="3" id="KW-1185">Reference proteome</keyword>
<dbReference type="RefSeq" id="WP_264790579.1">
    <property type="nucleotide sequence ID" value="NZ_AP026867.1"/>
</dbReference>
<sequence length="342" mass="39512">MKFLFLSTHFTETLIEKTQLCCQAEGIEVVRINLEDLLPNKINDIPITVTEKDIAFKLNDKTHYLSEFTLIWQRRISNNFISSGRVFGNFKDIVPKPTLQQLIKEVYDLRDLILHFAQNLGTPIVNDYDIVCRNKPFQTIKANEFGLRCPSMFLSNSMTDLNSFIAKHDATITKPVGGLGYLFEQDEIMSIKTTAVDLDYTQSVTEEMIFPSFLQERIESKYELKCILVGDELYCIKQYYEGGDIPTTDIKQAYRNNQIKNEEYHLDSKVKEKVIRLCKHFKLDLCTMDIIKSTDGGYVFLEINPDGVVEYYASFLSTSIHKQIFKMLLKKSKKITPSLVLK</sequence>
<dbReference type="Pfam" id="PF08443">
    <property type="entry name" value="RimK"/>
    <property type="match status" value="1"/>
</dbReference>
<organism evidence="2 3">
    <name type="scientific">Aureispira anguillae</name>
    <dbReference type="NCBI Taxonomy" id="2864201"/>
    <lineage>
        <taxon>Bacteria</taxon>
        <taxon>Pseudomonadati</taxon>
        <taxon>Bacteroidota</taxon>
        <taxon>Saprospiria</taxon>
        <taxon>Saprospirales</taxon>
        <taxon>Saprospiraceae</taxon>
        <taxon>Aureispira</taxon>
    </lineage>
</organism>
<dbReference type="AlphaFoldDB" id="A0A915YLR5"/>
<proteinExistence type="predicted"/>
<feature type="domain" description="ATP-grasp fold RimK-type" evidence="1">
    <location>
        <begin position="202"/>
        <end position="327"/>
    </location>
</feature>
<name>A0A915YLR5_9BACT</name>
<dbReference type="PANTHER" id="PTHR21621">
    <property type="entry name" value="RIBOSOMAL PROTEIN S6 MODIFICATION PROTEIN"/>
    <property type="match status" value="1"/>
</dbReference>
<reference evidence="2" key="1">
    <citation type="submission" date="2022-09" db="EMBL/GenBank/DDBJ databases">
        <title>Aureispira anguillicida sp. nov., isolated from Leptocephalus of Japanese eel Anguilla japonica.</title>
        <authorList>
            <person name="Yuasa K."/>
            <person name="Mekata T."/>
            <person name="Ikunari K."/>
        </authorList>
    </citation>
    <scope>NUCLEOTIDE SEQUENCE</scope>
    <source>
        <strain evidence="2">EL160426</strain>
    </source>
</reference>
<evidence type="ECO:0000313" key="3">
    <source>
        <dbReference type="Proteomes" id="UP001060919"/>
    </source>
</evidence>
<protein>
    <recommendedName>
        <fullName evidence="1">ATP-grasp fold RimK-type domain-containing protein</fullName>
    </recommendedName>
</protein>
<dbReference type="GO" id="GO:0018169">
    <property type="term" value="F:ribosomal S6-glutamic acid ligase activity"/>
    <property type="evidence" value="ECO:0007669"/>
    <property type="project" value="TreeGrafter"/>
</dbReference>
<accession>A0A915YLR5</accession>
<dbReference type="GO" id="GO:0005737">
    <property type="term" value="C:cytoplasm"/>
    <property type="evidence" value="ECO:0007669"/>
    <property type="project" value="TreeGrafter"/>
</dbReference>
<dbReference type="GO" id="GO:0009432">
    <property type="term" value="P:SOS response"/>
    <property type="evidence" value="ECO:0007669"/>
    <property type="project" value="TreeGrafter"/>
</dbReference>
<dbReference type="KEGG" id="aup:AsAng_0062040"/>
<evidence type="ECO:0000313" key="2">
    <source>
        <dbReference type="EMBL" id="BDS15420.1"/>
    </source>
</evidence>
<dbReference type="SUPFAM" id="SSF56059">
    <property type="entry name" value="Glutathione synthetase ATP-binding domain-like"/>
    <property type="match status" value="1"/>
</dbReference>
<dbReference type="Proteomes" id="UP001060919">
    <property type="component" value="Chromosome"/>
</dbReference>
<dbReference type="EMBL" id="AP026867">
    <property type="protein sequence ID" value="BDS15420.1"/>
    <property type="molecule type" value="Genomic_DNA"/>
</dbReference>